<dbReference type="PANTHER" id="PTHR30514">
    <property type="entry name" value="GLUCOKINASE"/>
    <property type="match status" value="1"/>
</dbReference>
<dbReference type="InterPro" id="IPR000281">
    <property type="entry name" value="HTH_RpiR"/>
</dbReference>
<dbReference type="PROSITE" id="PS51071">
    <property type="entry name" value="HTH_RPIR"/>
    <property type="match status" value="1"/>
</dbReference>
<dbReference type="SUPFAM" id="SSF46689">
    <property type="entry name" value="Homeodomain-like"/>
    <property type="match status" value="1"/>
</dbReference>
<dbReference type="EMBL" id="FOIT01000002">
    <property type="protein sequence ID" value="SEV95611.1"/>
    <property type="molecule type" value="Genomic_DNA"/>
</dbReference>
<evidence type="ECO:0000256" key="1">
    <source>
        <dbReference type="ARBA" id="ARBA00023015"/>
    </source>
</evidence>
<dbReference type="InterPro" id="IPR036388">
    <property type="entry name" value="WH-like_DNA-bd_sf"/>
</dbReference>
<dbReference type="AlphaFoldDB" id="A0A662Z514"/>
<dbReference type="SUPFAM" id="SSF53697">
    <property type="entry name" value="SIS domain"/>
    <property type="match status" value="1"/>
</dbReference>
<name>A0A662Z514_9STAP</name>
<dbReference type="InterPro" id="IPR046348">
    <property type="entry name" value="SIS_dom_sf"/>
</dbReference>
<dbReference type="GO" id="GO:0003700">
    <property type="term" value="F:DNA-binding transcription factor activity"/>
    <property type="evidence" value="ECO:0007669"/>
    <property type="project" value="InterPro"/>
</dbReference>
<dbReference type="InterPro" id="IPR001347">
    <property type="entry name" value="SIS_dom"/>
</dbReference>
<sequence>MSHGISQRIKERFHTLTLTMQQVAKYIIYNTENLNNNSAREIAEQTKVSTATVIRTVKALGYDDYHGFKVDISNLLSDDKRALRNFINTTTLIEDDWLNKHFEQESENILRSSDNISQTEIDLAAELLLNANHIYTAGWRLGTSVSNHLQFTLKYMLGNATNIPQGLAPDYTTYFKKGDVLVVTSFPRYDSILLKLCKAAREKGVYVISITDKENASIRTLSNINFEVSTTSYGFLDSYTAAVSVSNAMIKSLTMLGDARIKENIESIEAHYKLFN</sequence>
<evidence type="ECO:0000313" key="5">
    <source>
        <dbReference type="EMBL" id="SEV95611.1"/>
    </source>
</evidence>
<dbReference type="GO" id="GO:0003677">
    <property type="term" value="F:DNA binding"/>
    <property type="evidence" value="ECO:0007669"/>
    <property type="project" value="UniProtKB-KW"/>
</dbReference>
<evidence type="ECO:0000256" key="3">
    <source>
        <dbReference type="ARBA" id="ARBA00023163"/>
    </source>
</evidence>
<proteinExistence type="predicted"/>
<dbReference type="Pfam" id="PF01380">
    <property type="entry name" value="SIS"/>
    <property type="match status" value="1"/>
</dbReference>
<keyword evidence="6" id="KW-1185">Reference proteome</keyword>
<gene>
    <name evidence="5" type="ORF">SAMN05192557_0991</name>
</gene>
<dbReference type="GO" id="GO:0097367">
    <property type="term" value="F:carbohydrate derivative binding"/>
    <property type="evidence" value="ECO:0007669"/>
    <property type="project" value="InterPro"/>
</dbReference>
<accession>A0A662Z514</accession>
<dbReference type="InterPro" id="IPR009057">
    <property type="entry name" value="Homeodomain-like_sf"/>
</dbReference>
<evidence type="ECO:0000313" key="6">
    <source>
        <dbReference type="Proteomes" id="UP000243605"/>
    </source>
</evidence>
<feature type="domain" description="HTH rpiR-type" evidence="4">
    <location>
        <begin position="3"/>
        <end position="79"/>
    </location>
</feature>
<organism evidence="5 6">
    <name type="scientific">Aliicoccus persicus</name>
    <dbReference type="NCBI Taxonomy" id="930138"/>
    <lineage>
        <taxon>Bacteria</taxon>
        <taxon>Bacillati</taxon>
        <taxon>Bacillota</taxon>
        <taxon>Bacilli</taxon>
        <taxon>Bacillales</taxon>
        <taxon>Staphylococcaceae</taxon>
        <taxon>Aliicoccus</taxon>
    </lineage>
</organism>
<dbReference type="CDD" id="cd05013">
    <property type="entry name" value="SIS_RpiR"/>
    <property type="match status" value="1"/>
</dbReference>
<keyword evidence="1" id="KW-0805">Transcription regulation</keyword>
<dbReference type="RefSeq" id="WP_091474474.1">
    <property type="nucleotide sequence ID" value="NZ_FOIT01000002.1"/>
</dbReference>
<dbReference type="InterPro" id="IPR047640">
    <property type="entry name" value="RpiR-like"/>
</dbReference>
<dbReference type="Gene3D" id="3.40.50.10490">
    <property type="entry name" value="Glucose-6-phosphate isomerase like protein, domain 1"/>
    <property type="match status" value="1"/>
</dbReference>
<keyword evidence="2" id="KW-0238">DNA-binding</keyword>
<reference evidence="5 6" key="1">
    <citation type="submission" date="2016-10" db="EMBL/GenBank/DDBJ databases">
        <authorList>
            <person name="Varghese N."/>
            <person name="Submissions S."/>
        </authorList>
    </citation>
    <scope>NUCLEOTIDE SEQUENCE [LARGE SCALE GENOMIC DNA]</scope>
    <source>
        <strain evidence="5 6">IBRC-M10081</strain>
    </source>
</reference>
<dbReference type="Gene3D" id="1.10.10.10">
    <property type="entry name" value="Winged helix-like DNA-binding domain superfamily/Winged helix DNA-binding domain"/>
    <property type="match status" value="1"/>
</dbReference>
<dbReference type="InterPro" id="IPR035472">
    <property type="entry name" value="RpiR-like_SIS"/>
</dbReference>
<keyword evidence="3" id="KW-0804">Transcription</keyword>
<dbReference type="PANTHER" id="PTHR30514:SF18">
    <property type="entry name" value="RPIR-FAMILY TRANSCRIPTIONAL REGULATOR"/>
    <property type="match status" value="1"/>
</dbReference>
<dbReference type="OrthoDB" id="2405129at2"/>
<dbReference type="GO" id="GO:1901135">
    <property type="term" value="P:carbohydrate derivative metabolic process"/>
    <property type="evidence" value="ECO:0007669"/>
    <property type="project" value="InterPro"/>
</dbReference>
<dbReference type="Pfam" id="PF01418">
    <property type="entry name" value="HTH_6"/>
    <property type="match status" value="1"/>
</dbReference>
<evidence type="ECO:0000256" key="2">
    <source>
        <dbReference type="ARBA" id="ARBA00023125"/>
    </source>
</evidence>
<evidence type="ECO:0000259" key="4">
    <source>
        <dbReference type="PROSITE" id="PS51071"/>
    </source>
</evidence>
<dbReference type="Proteomes" id="UP000243605">
    <property type="component" value="Unassembled WGS sequence"/>
</dbReference>
<protein>
    <submittedName>
        <fullName evidence="5">Transcriptional regulator, RpiR family</fullName>
    </submittedName>
</protein>